<dbReference type="SMART" id="SM00831">
    <property type="entry name" value="Cation_ATPase_N"/>
    <property type="match status" value="1"/>
</dbReference>
<dbReference type="AlphaFoldDB" id="A0ABD6IDD5"/>
<evidence type="ECO:0000256" key="4">
    <source>
        <dbReference type="ARBA" id="ARBA00022741"/>
    </source>
</evidence>
<feature type="transmembrane region" description="Helical" evidence="10">
    <location>
        <begin position="704"/>
        <end position="728"/>
    </location>
</feature>
<keyword evidence="8 10" id="KW-1133">Transmembrane helix</keyword>
<dbReference type="RefSeq" id="WP_160614973.1">
    <property type="nucleotide sequence ID" value="NZ_QQQW01000003.1"/>
</dbReference>
<dbReference type="Pfam" id="PF00690">
    <property type="entry name" value="Cation_ATPase_N"/>
    <property type="match status" value="1"/>
</dbReference>
<dbReference type="InterPro" id="IPR008250">
    <property type="entry name" value="ATPase_P-typ_transduc_dom_A_sf"/>
</dbReference>
<dbReference type="GO" id="GO:0012505">
    <property type="term" value="C:endomembrane system"/>
    <property type="evidence" value="ECO:0007669"/>
    <property type="project" value="UniProtKB-SubCell"/>
</dbReference>
<feature type="transmembrane region" description="Helical" evidence="10">
    <location>
        <begin position="66"/>
        <end position="85"/>
    </location>
</feature>
<dbReference type="PANTHER" id="PTHR24093:SF369">
    <property type="entry name" value="CALCIUM-TRANSPORTING ATPASE"/>
    <property type="match status" value="1"/>
</dbReference>
<comment type="caution">
    <text evidence="12">The sequence shown here is derived from an EMBL/GenBank/DDBJ whole genome shotgun (WGS) entry which is preliminary data.</text>
</comment>
<dbReference type="InterPro" id="IPR023298">
    <property type="entry name" value="ATPase_P-typ_TM_dom_sf"/>
</dbReference>
<feature type="transmembrane region" description="Helical" evidence="10">
    <location>
        <begin position="749"/>
        <end position="771"/>
    </location>
</feature>
<dbReference type="InterPro" id="IPR059000">
    <property type="entry name" value="ATPase_P-type_domA"/>
</dbReference>
<reference evidence="12 13" key="1">
    <citation type="submission" date="2018-07" db="EMBL/GenBank/DDBJ databases">
        <title>Genetic characterization of Mycoplasma hyopneumoniae, M. hyorhinis and M. flocculare isolates through whole genome sequencing analysis: comparative analysis of sequence types and putative genes involved in virulence.</title>
        <authorList>
            <person name="Fourour S."/>
            <person name="Lucas P."/>
            <person name="Touzain F."/>
            <person name="Tocqueville V."/>
            <person name="Kempf I."/>
            <person name="Marois-Crehan C."/>
        </authorList>
    </citation>
    <scope>NUCLEOTIDE SEQUENCE [LARGE SCALE GENOMIC DNA]</scope>
    <source>
        <strain evidence="12 13">MHR389</strain>
    </source>
</reference>
<dbReference type="SUPFAM" id="SSF81665">
    <property type="entry name" value="Calcium ATPase, transmembrane domain M"/>
    <property type="match status" value="1"/>
</dbReference>
<evidence type="ECO:0000259" key="11">
    <source>
        <dbReference type="SMART" id="SM00831"/>
    </source>
</evidence>
<protein>
    <submittedName>
        <fullName evidence="12">Cation-translocating P-type ATPase</fullName>
    </submittedName>
</protein>
<dbReference type="InterPro" id="IPR044492">
    <property type="entry name" value="P_typ_ATPase_HD_dom"/>
</dbReference>
<keyword evidence="4" id="KW-0547">Nucleotide-binding</keyword>
<dbReference type="InterPro" id="IPR023214">
    <property type="entry name" value="HAD_sf"/>
</dbReference>
<gene>
    <name evidence="12" type="ORF">DR101_00870</name>
</gene>
<proteinExistence type="predicted"/>
<dbReference type="SUPFAM" id="SSF81653">
    <property type="entry name" value="Calcium ATPase, transduction domain A"/>
    <property type="match status" value="1"/>
</dbReference>
<keyword evidence="6" id="KW-0460">Magnesium</keyword>
<dbReference type="PANTHER" id="PTHR24093">
    <property type="entry name" value="CATION TRANSPORTING ATPASE"/>
    <property type="match status" value="1"/>
</dbReference>
<accession>A0ABD6IDD5</accession>
<dbReference type="InterPro" id="IPR023299">
    <property type="entry name" value="ATPase_P-typ_cyto_dom_N"/>
</dbReference>
<feature type="domain" description="Cation-transporting P-type ATPase N-terminal" evidence="11">
    <location>
        <begin position="11"/>
        <end position="82"/>
    </location>
</feature>
<feature type="transmembrane region" description="Helical" evidence="10">
    <location>
        <begin position="296"/>
        <end position="322"/>
    </location>
</feature>
<dbReference type="InterPro" id="IPR001757">
    <property type="entry name" value="P_typ_ATPase"/>
</dbReference>
<evidence type="ECO:0000256" key="10">
    <source>
        <dbReference type="SAM" id="Phobius"/>
    </source>
</evidence>
<comment type="subcellular location">
    <subcellularLocation>
        <location evidence="1">Endomembrane system</location>
        <topology evidence="1">Multi-pass membrane protein</topology>
    </subcellularLocation>
</comment>
<dbReference type="InterPro" id="IPR018303">
    <property type="entry name" value="ATPase_P-typ_P_site"/>
</dbReference>
<dbReference type="SUPFAM" id="SSF56784">
    <property type="entry name" value="HAD-like"/>
    <property type="match status" value="1"/>
</dbReference>
<keyword evidence="5" id="KW-0067">ATP-binding</keyword>
<evidence type="ECO:0000256" key="2">
    <source>
        <dbReference type="ARBA" id="ARBA00022692"/>
    </source>
</evidence>
<dbReference type="InterPro" id="IPR036412">
    <property type="entry name" value="HAD-like_sf"/>
</dbReference>
<dbReference type="PROSITE" id="PS00154">
    <property type="entry name" value="ATPASE_E1_E2"/>
    <property type="match status" value="1"/>
</dbReference>
<dbReference type="Gene3D" id="1.20.1110.10">
    <property type="entry name" value="Calcium-transporting ATPase, transmembrane domain"/>
    <property type="match status" value="2"/>
</dbReference>
<dbReference type="GO" id="GO:0005524">
    <property type="term" value="F:ATP binding"/>
    <property type="evidence" value="ECO:0007669"/>
    <property type="project" value="UniProtKB-KW"/>
</dbReference>
<dbReference type="InterPro" id="IPR004014">
    <property type="entry name" value="ATPase_P-typ_cation-transptr_N"/>
</dbReference>
<evidence type="ECO:0000256" key="5">
    <source>
        <dbReference type="ARBA" id="ARBA00022840"/>
    </source>
</evidence>
<feature type="transmembrane region" description="Helical" evidence="10">
    <location>
        <begin position="868"/>
        <end position="893"/>
    </location>
</feature>
<evidence type="ECO:0000256" key="7">
    <source>
        <dbReference type="ARBA" id="ARBA00022967"/>
    </source>
</evidence>
<dbReference type="NCBIfam" id="TIGR01494">
    <property type="entry name" value="ATPase_P-type"/>
    <property type="match status" value="3"/>
</dbReference>
<dbReference type="PRINTS" id="PR00120">
    <property type="entry name" value="HATPASE"/>
</dbReference>
<feature type="transmembrane region" description="Helical" evidence="10">
    <location>
        <begin position="791"/>
        <end position="810"/>
    </location>
</feature>
<evidence type="ECO:0000313" key="13">
    <source>
        <dbReference type="Proteomes" id="UP001193384"/>
    </source>
</evidence>
<evidence type="ECO:0000256" key="1">
    <source>
        <dbReference type="ARBA" id="ARBA00004127"/>
    </source>
</evidence>
<evidence type="ECO:0000256" key="9">
    <source>
        <dbReference type="ARBA" id="ARBA00023136"/>
    </source>
</evidence>
<evidence type="ECO:0000256" key="6">
    <source>
        <dbReference type="ARBA" id="ARBA00022842"/>
    </source>
</evidence>
<keyword evidence="3" id="KW-0479">Metal-binding</keyword>
<dbReference type="Pfam" id="PF13246">
    <property type="entry name" value="Cation_ATPase"/>
    <property type="match status" value="1"/>
</dbReference>
<sequence>MKKNKDLIKETIQHLEFDKLKEIDINKGLTKQQVLEHQAKYGQNIIPEKKPKSLFWNIIDQLKDPLVLILLIVVIISFSITLYSYVHNLLEPKEQVVAFAEPLVILLIIFLNVFFKLMQEIKTKKAISSLKKMNSSVVKTLRDGQEVVIDTSQIVAGDILLLELGNVVPADGVVIEQSKLKVQEAILTGESESVYKKNFSFKDKNEFEQDQYFLFSGSTISSGKTKLLVSAIGSDTKLGKIASLISNTTEALSPLQQKILKFSKFIGFFAAIVSLFFFFLFIFIKEQGNFDAWQKALIISLTIAIGVIPEGLVPLVTISLIIGVKKLAKEKALVKDISSIETLGNISVICTDKTGTLTENKMKLIDTFIYQLSQQQFWTYASLCTDAVYDLNNLENKSIGDPEELLILEESQKLNINKNNFLKSNPRIFEIPFNSQRKMMSVINKIEQKNILIAKGAPEIILKKSVNVTSQILEVYENFNKKGYRIFALAYKEISTEIEQKHFEHEENNLTFAGLIVMQDNPRKGIKEVIEKLKNANIKTVMITGDHPTTASAIAQQISLIDSEQQSLSKTQWDQLNEEKWSKNVENYLVYSRTTPEDKIKIVSALQDKKHIVAMLGDGVNDAPALKKSNVGFAMGITGTDVTKQVSNVILADDNFATTYKAIKNGRNVINNIKILFIYLLIANLCALLISFFGLFIFKNNVFSALQILWINVVSETLGGIAIGLSNISKSVMNKTFLENNRSLFNKEIILKTLILSFFNTIITLLSYFWAQNLVANAGLTFEDKSVFASSVAFITISISLAINSFILVIPKPLMLEKWSKTKYLISGFLLSVLSIIFICFTPGVNEVFHINFYFDLLNNSDNVTTKAIVFSFFLGFLIFIVDQIWKFAVFIYGKEKKS</sequence>
<feature type="transmembrane region" description="Helical" evidence="10">
    <location>
        <begin position="822"/>
        <end position="845"/>
    </location>
</feature>
<keyword evidence="9 10" id="KW-0472">Membrane</keyword>
<dbReference type="EMBL" id="QQQW01000003">
    <property type="protein sequence ID" value="MXR43508.1"/>
    <property type="molecule type" value="Genomic_DNA"/>
</dbReference>
<feature type="transmembrane region" description="Helical" evidence="10">
    <location>
        <begin position="676"/>
        <end position="698"/>
    </location>
</feature>
<evidence type="ECO:0000256" key="8">
    <source>
        <dbReference type="ARBA" id="ARBA00022989"/>
    </source>
</evidence>
<dbReference type="Pfam" id="PF00689">
    <property type="entry name" value="Cation_ATPase_C"/>
    <property type="match status" value="1"/>
</dbReference>
<dbReference type="InterPro" id="IPR006068">
    <property type="entry name" value="ATPase_P-typ_cation-transptr_C"/>
</dbReference>
<dbReference type="Proteomes" id="UP001193384">
    <property type="component" value="Unassembled WGS sequence"/>
</dbReference>
<dbReference type="Gene3D" id="2.70.150.10">
    <property type="entry name" value="Calcium-transporting ATPase, cytoplasmic transduction domain A"/>
    <property type="match status" value="1"/>
</dbReference>
<dbReference type="PRINTS" id="PR00119">
    <property type="entry name" value="CATATPASE"/>
</dbReference>
<keyword evidence="2 10" id="KW-0812">Transmembrane</keyword>
<dbReference type="SFLD" id="SFLDG00002">
    <property type="entry name" value="C1.7:_P-type_atpase_like"/>
    <property type="match status" value="1"/>
</dbReference>
<dbReference type="Pfam" id="PF00122">
    <property type="entry name" value="E1-E2_ATPase"/>
    <property type="match status" value="1"/>
</dbReference>
<keyword evidence="7" id="KW-1278">Translocase</keyword>
<dbReference type="GO" id="GO:0046872">
    <property type="term" value="F:metal ion binding"/>
    <property type="evidence" value="ECO:0007669"/>
    <property type="project" value="UniProtKB-KW"/>
</dbReference>
<feature type="transmembrane region" description="Helical" evidence="10">
    <location>
        <begin position="97"/>
        <end position="115"/>
    </location>
</feature>
<feature type="transmembrane region" description="Helical" evidence="10">
    <location>
        <begin position="265"/>
        <end position="284"/>
    </location>
</feature>
<dbReference type="Gene3D" id="3.40.1110.10">
    <property type="entry name" value="Calcium-transporting ATPase, cytoplasmic domain N"/>
    <property type="match status" value="2"/>
</dbReference>
<dbReference type="SFLD" id="SFLDS00003">
    <property type="entry name" value="Haloacid_Dehalogenase"/>
    <property type="match status" value="1"/>
</dbReference>
<name>A0ABD6IDD5_MESHY</name>
<organism evidence="12 13">
    <name type="scientific">Mesomycoplasma hyorhinis</name>
    <name type="common">Mycoplasma hyorhinis</name>
    <dbReference type="NCBI Taxonomy" id="2100"/>
    <lineage>
        <taxon>Bacteria</taxon>
        <taxon>Bacillati</taxon>
        <taxon>Mycoplasmatota</taxon>
        <taxon>Mycoplasmoidales</taxon>
        <taxon>Metamycoplasmataceae</taxon>
        <taxon>Mesomycoplasma</taxon>
    </lineage>
</organism>
<evidence type="ECO:0000313" key="12">
    <source>
        <dbReference type="EMBL" id="MXR43508.1"/>
    </source>
</evidence>
<evidence type="ECO:0000256" key="3">
    <source>
        <dbReference type="ARBA" id="ARBA00022723"/>
    </source>
</evidence>
<dbReference type="SFLD" id="SFLDF00027">
    <property type="entry name" value="p-type_atpase"/>
    <property type="match status" value="1"/>
</dbReference>
<dbReference type="Gene3D" id="3.40.50.1000">
    <property type="entry name" value="HAD superfamily/HAD-like"/>
    <property type="match status" value="2"/>
</dbReference>